<accession>A0AA49EU27</accession>
<gene>
    <name evidence="1" type="primary">P</name>
</gene>
<evidence type="ECO:0000313" key="1">
    <source>
        <dbReference type="EMBL" id="WGO62839.1"/>
    </source>
</evidence>
<name>A0AA49EU27_9RHAB</name>
<organism evidence="1">
    <name type="scientific">Hefer Valley virus</name>
    <dbReference type="NCBI Taxonomy" id="3035973"/>
    <lineage>
        <taxon>Viruses</taxon>
        <taxon>Riboviria</taxon>
        <taxon>Orthornavirae</taxon>
        <taxon>Negarnaviricota</taxon>
        <taxon>Haploviricotina</taxon>
        <taxon>Monjiviricetes</taxon>
        <taxon>Mononegavirales</taxon>
        <taxon>Rhabdoviridae</taxon>
        <taxon>Alpharhabdovirinae</taxon>
        <taxon>Ephemerovirus</taxon>
    </lineage>
</organism>
<sequence>MEPFQTNNLKGLYDLDKLRANLQEGMSDEEDGAIDRPPDQMNPTLTNPVIGFNKEVMLMNRELSLEEFEAGTSGDWEEDVLKIVELAESTSQVKTIYNDNPLDSREYNQEEMRDAQIVDRPVKLTINETNKVAEILLLFGIKENKDYIFEGREDGFIVIKKCNHQILKNSATKEVGRETERQGKNTTFDQIMHGLKAGIRIKKKIGKGYIRINGDNFPMTHHEIHAWCENQKDLPPSIEESIKLIFKKAKQLKALKKNLDLENVIILE</sequence>
<reference evidence="1" key="2">
    <citation type="submission" date="2023-03" db="EMBL/GenBank/DDBJ databases">
        <authorList>
            <person name="Golender N."/>
            <person name="Klement E."/>
            <person name="Ofer L."/>
            <person name="Hoffmann B."/>
            <person name="Wernike K."/>
            <person name="Beer M."/>
            <person name="Pfaff F."/>
        </authorList>
    </citation>
    <scope>NUCLEOTIDE SEQUENCE</scope>
    <source>
        <strain evidence="1">ISR-1655/1/22</strain>
    </source>
</reference>
<dbReference type="EMBL" id="OQ679991">
    <property type="protein sequence ID" value="WGO62839.1"/>
    <property type="molecule type" value="Viral_cRNA"/>
</dbReference>
<protein>
    <submittedName>
        <fullName evidence="1">Polymerase-associated protein P</fullName>
    </submittedName>
</protein>
<proteinExistence type="predicted"/>
<reference evidence="1" key="1">
    <citation type="journal article" date="2023" name="Arch. Virol.">
        <title>Hefer valley virus: a novel ephemerovirus detected in the blood of a cow with severe clinical signs in Israel in 2022.</title>
        <authorList>
            <person name="Golender N."/>
            <person name="Klement E."/>
            <person name="Ofer L."/>
            <person name="Hoffmann B."/>
            <person name="Wernike K."/>
            <person name="Beer M."/>
            <person name="Pfaff F."/>
        </authorList>
    </citation>
    <scope>NUCLEOTIDE SEQUENCE</scope>
    <source>
        <strain evidence="1">ISR-1655/1/22</strain>
    </source>
</reference>